<protein>
    <recommendedName>
        <fullName evidence="3">Prefoldin subunit 4</fullName>
    </recommendedName>
</protein>
<dbReference type="Gene3D" id="1.10.287.370">
    <property type="match status" value="1"/>
</dbReference>
<dbReference type="SUPFAM" id="SSF46579">
    <property type="entry name" value="Prefoldin"/>
    <property type="match status" value="1"/>
</dbReference>
<feature type="coiled-coil region" evidence="4">
    <location>
        <begin position="87"/>
        <end position="124"/>
    </location>
</feature>
<dbReference type="InterPro" id="IPR016661">
    <property type="entry name" value="PFDN4"/>
</dbReference>
<dbReference type="GO" id="GO:0005737">
    <property type="term" value="C:cytoplasm"/>
    <property type="evidence" value="ECO:0007669"/>
    <property type="project" value="TreeGrafter"/>
</dbReference>
<evidence type="ECO:0000256" key="5">
    <source>
        <dbReference type="SAM" id="MobiDB-lite"/>
    </source>
</evidence>
<dbReference type="InterPro" id="IPR002777">
    <property type="entry name" value="PFD_beta-like"/>
</dbReference>
<dbReference type="EMBL" id="HBEJ01018838">
    <property type="protein sequence ID" value="CAD8380318.1"/>
    <property type="molecule type" value="Transcribed_RNA"/>
</dbReference>
<comment type="function">
    <text evidence="3">Binds specifically to cytosolic chaperonin (c-CPN) and transfers target proteins to it. Binds to nascent polypeptide chain and promotes folding in an environment in which there are many competing pathways for nonnative proteins.</text>
</comment>
<keyword evidence="4" id="KW-0175">Coiled coil</keyword>
<dbReference type="PANTHER" id="PTHR21100:SF9">
    <property type="entry name" value="PREFOLDIN SUBUNIT 4"/>
    <property type="match status" value="1"/>
</dbReference>
<dbReference type="AlphaFoldDB" id="A0A7S0B128"/>
<reference evidence="6" key="1">
    <citation type="submission" date="2021-01" db="EMBL/GenBank/DDBJ databases">
        <authorList>
            <person name="Corre E."/>
            <person name="Pelletier E."/>
            <person name="Niang G."/>
            <person name="Scheremetjew M."/>
            <person name="Finn R."/>
            <person name="Kale V."/>
            <person name="Holt S."/>
            <person name="Cochrane G."/>
            <person name="Meng A."/>
            <person name="Brown T."/>
            <person name="Cohen L."/>
        </authorList>
    </citation>
    <scope>NUCLEOTIDE SEQUENCE</scope>
    <source>
        <strain evidence="6">CCMP3303</strain>
    </source>
</reference>
<dbReference type="CDD" id="cd23165">
    <property type="entry name" value="Prefoldin_4"/>
    <property type="match status" value="1"/>
</dbReference>
<accession>A0A7S0B128</accession>
<dbReference type="PIRSF" id="PIRSF016477">
    <property type="entry name" value="Prefoldin_subunit_4"/>
    <property type="match status" value="1"/>
</dbReference>
<name>A0A7S0B128_9STRA</name>
<gene>
    <name evidence="6" type="ORF">MPOL1434_LOCUS10969</name>
</gene>
<keyword evidence="2 3" id="KW-0143">Chaperone</keyword>
<dbReference type="GO" id="GO:0016272">
    <property type="term" value="C:prefoldin complex"/>
    <property type="evidence" value="ECO:0007669"/>
    <property type="project" value="UniProtKB-UniRule"/>
</dbReference>
<comment type="subunit">
    <text evidence="3">Heterohexamer of two PFD-alpha type and four PFD-beta type subunits.</text>
</comment>
<evidence type="ECO:0000256" key="3">
    <source>
        <dbReference type="PIRNR" id="PIRNR016477"/>
    </source>
</evidence>
<organism evidence="6">
    <name type="scientific">Minutocellus polymorphus</name>
    <dbReference type="NCBI Taxonomy" id="265543"/>
    <lineage>
        <taxon>Eukaryota</taxon>
        <taxon>Sar</taxon>
        <taxon>Stramenopiles</taxon>
        <taxon>Ochrophyta</taxon>
        <taxon>Bacillariophyta</taxon>
        <taxon>Mediophyceae</taxon>
        <taxon>Cymatosirophycidae</taxon>
        <taxon>Cymatosirales</taxon>
        <taxon>Cymatosiraceae</taxon>
        <taxon>Minutocellus</taxon>
    </lineage>
</organism>
<dbReference type="Pfam" id="PF01920">
    <property type="entry name" value="Prefoldin_2"/>
    <property type="match status" value="1"/>
</dbReference>
<dbReference type="InterPro" id="IPR009053">
    <property type="entry name" value="Prefoldin"/>
</dbReference>
<evidence type="ECO:0000256" key="2">
    <source>
        <dbReference type="ARBA" id="ARBA00023186"/>
    </source>
</evidence>
<dbReference type="GO" id="GO:0006457">
    <property type="term" value="P:protein folding"/>
    <property type="evidence" value="ECO:0007669"/>
    <property type="project" value="UniProtKB-UniRule"/>
</dbReference>
<sequence length="135" mass="15541">MSASGGGQMLEREEESENEVRREDQENINKFGRLNARLYEVRGERDAIKKKLERIDDASTELMMGSGDKVMLMLGDAFFESSEEDATEFCEAEVEKFQAVVDNLEEEESEILEEQEKLKKILYTRFGKSINLEDS</sequence>
<evidence type="ECO:0000256" key="1">
    <source>
        <dbReference type="ARBA" id="ARBA00008045"/>
    </source>
</evidence>
<feature type="region of interest" description="Disordered" evidence="5">
    <location>
        <begin position="1"/>
        <end position="26"/>
    </location>
</feature>
<comment type="similarity">
    <text evidence="1 3">Belongs to the prefoldin subunit beta family.</text>
</comment>
<dbReference type="GO" id="GO:0051082">
    <property type="term" value="F:unfolded protein binding"/>
    <property type="evidence" value="ECO:0007669"/>
    <property type="project" value="InterPro"/>
</dbReference>
<evidence type="ECO:0000256" key="4">
    <source>
        <dbReference type="SAM" id="Coils"/>
    </source>
</evidence>
<dbReference type="PANTHER" id="PTHR21100">
    <property type="entry name" value="PREFOLDIN SUBUNIT 4"/>
    <property type="match status" value="1"/>
</dbReference>
<proteinExistence type="inferred from homology"/>
<evidence type="ECO:0000313" key="6">
    <source>
        <dbReference type="EMBL" id="CAD8380318.1"/>
    </source>
</evidence>